<sequence length="53" mass="6219">MTNRVKIEKMRLFPQLDRDLMTYFTSRMFHSNAAVFSCLLASFGWEEGIQMAV</sequence>
<name>A0A3F3PXQ4_9EURO</name>
<gene>
    <name evidence="1" type="ORF">BDQ94DRAFT_146481</name>
</gene>
<reference evidence="1 2" key="1">
    <citation type="submission" date="2018-07" db="EMBL/GenBank/DDBJ databases">
        <title>The genomes of Aspergillus section Nigri reveals drivers in fungal speciation.</title>
        <authorList>
            <consortium name="DOE Joint Genome Institute"/>
            <person name="Vesth T.C."/>
            <person name="Nybo J."/>
            <person name="Theobald S."/>
            <person name="Brandl J."/>
            <person name="Frisvad J.C."/>
            <person name="Nielsen K.F."/>
            <person name="Lyhne E.K."/>
            <person name="Kogle M.E."/>
            <person name="Kuo A."/>
            <person name="Riley R."/>
            <person name="Clum A."/>
            <person name="Nolan M."/>
            <person name="Lipzen A."/>
            <person name="Salamov A."/>
            <person name="Henrissat B."/>
            <person name="Wiebenga A."/>
            <person name="De vries R.P."/>
            <person name="Grigoriev I.V."/>
            <person name="Mortensen U.H."/>
            <person name="Andersen M.R."/>
            <person name="Baker S.E."/>
        </authorList>
    </citation>
    <scope>NUCLEOTIDE SEQUENCE [LARGE SCALE GENOMIC DNA]</scope>
    <source>
        <strain evidence="1 2">CBS 139.54b</strain>
    </source>
</reference>
<evidence type="ECO:0000313" key="1">
    <source>
        <dbReference type="EMBL" id="RDH31699.1"/>
    </source>
</evidence>
<proteinExistence type="predicted"/>
<protein>
    <submittedName>
        <fullName evidence="1">Uncharacterized protein</fullName>
    </submittedName>
</protein>
<dbReference type="GeneID" id="38135187"/>
<evidence type="ECO:0000313" key="2">
    <source>
        <dbReference type="Proteomes" id="UP000253729"/>
    </source>
</evidence>
<organism evidence="1 2">
    <name type="scientific">Aspergillus welwitschiae</name>
    <dbReference type="NCBI Taxonomy" id="1341132"/>
    <lineage>
        <taxon>Eukaryota</taxon>
        <taxon>Fungi</taxon>
        <taxon>Dikarya</taxon>
        <taxon>Ascomycota</taxon>
        <taxon>Pezizomycotina</taxon>
        <taxon>Eurotiomycetes</taxon>
        <taxon>Eurotiomycetidae</taxon>
        <taxon>Eurotiales</taxon>
        <taxon>Aspergillaceae</taxon>
        <taxon>Aspergillus</taxon>
        <taxon>Aspergillus subgen. Circumdati</taxon>
    </lineage>
</organism>
<dbReference type="Proteomes" id="UP000253729">
    <property type="component" value="Unassembled WGS sequence"/>
</dbReference>
<dbReference type="RefSeq" id="XP_026624721.1">
    <property type="nucleotide sequence ID" value="XM_026766831.1"/>
</dbReference>
<keyword evidence="2" id="KW-1185">Reference proteome</keyword>
<dbReference type="EMBL" id="KZ852053">
    <property type="protein sequence ID" value="RDH31699.1"/>
    <property type="molecule type" value="Genomic_DNA"/>
</dbReference>
<feature type="non-terminal residue" evidence="1">
    <location>
        <position position="53"/>
    </location>
</feature>
<dbReference type="AlphaFoldDB" id="A0A3F3PXQ4"/>
<accession>A0A3F3PXQ4</accession>